<dbReference type="EMBL" id="CP040916">
    <property type="protein sequence ID" value="QDQ09315.1"/>
    <property type="molecule type" value="Genomic_DNA"/>
</dbReference>
<sequence length="69" mass="7192">MMVITARALLPASGTGSDAQPTADGSVQVRSVADAPEAARPVAQVPRERLVRDSRSQARRAPADEAAHT</sequence>
<evidence type="ECO:0000313" key="2">
    <source>
        <dbReference type="EMBL" id="QDQ09315.1"/>
    </source>
</evidence>
<dbReference type="AlphaFoldDB" id="A0A516R0X8"/>
<dbReference type="Proteomes" id="UP000316806">
    <property type="component" value="Chromosome"/>
</dbReference>
<reference evidence="2 3" key="1">
    <citation type="journal article" date="2019" name="J. Ind. Microbiol. Biotechnol.">
        <title>The complete genomic sequence of Streptomyces spectabilis NRRL-2792 and identification of secondary metabolite biosynthetic gene clusters.</title>
        <authorList>
            <person name="Sinha A."/>
            <person name="Phillips-Salemka S."/>
            <person name="Niraula T.A."/>
            <person name="Short K.A."/>
            <person name="Niraula N.P."/>
        </authorList>
    </citation>
    <scope>NUCLEOTIDE SEQUENCE [LARGE SCALE GENOMIC DNA]</scope>
    <source>
        <strain evidence="2 3">NRRL 2792</strain>
    </source>
</reference>
<evidence type="ECO:0000256" key="1">
    <source>
        <dbReference type="SAM" id="MobiDB-lite"/>
    </source>
</evidence>
<feature type="compositionally biased region" description="Polar residues" evidence="1">
    <location>
        <begin position="14"/>
        <end position="29"/>
    </location>
</feature>
<organism evidence="2 3">
    <name type="scientific">Streptomyces spectabilis</name>
    <dbReference type="NCBI Taxonomy" id="68270"/>
    <lineage>
        <taxon>Bacteria</taxon>
        <taxon>Bacillati</taxon>
        <taxon>Actinomycetota</taxon>
        <taxon>Actinomycetes</taxon>
        <taxon>Kitasatosporales</taxon>
        <taxon>Streptomycetaceae</taxon>
        <taxon>Streptomyces</taxon>
    </lineage>
</organism>
<protein>
    <submittedName>
        <fullName evidence="2">Uncharacterized protein</fullName>
    </submittedName>
</protein>
<feature type="compositionally biased region" description="Basic and acidic residues" evidence="1">
    <location>
        <begin position="46"/>
        <end position="69"/>
    </location>
</feature>
<evidence type="ECO:0000313" key="3">
    <source>
        <dbReference type="Proteomes" id="UP000316806"/>
    </source>
</evidence>
<dbReference type="RefSeq" id="WP_144000894.1">
    <property type="nucleotide sequence ID" value="NZ_CP040916.1"/>
</dbReference>
<name>A0A516R0X8_STRST</name>
<proteinExistence type="predicted"/>
<accession>A0A516R0X8</accession>
<feature type="region of interest" description="Disordered" evidence="1">
    <location>
        <begin position="1"/>
        <end position="69"/>
    </location>
</feature>
<gene>
    <name evidence="2" type="ORF">FH965_01000</name>
</gene>